<gene>
    <name evidence="2" type="ORF">DXZ20_01215</name>
</gene>
<dbReference type="Proteomes" id="UP000481033">
    <property type="component" value="Unassembled WGS sequence"/>
</dbReference>
<accession>A0A6M0RDH6</accession>
<feature type="transmembrane region" description="Helical" evidence="1">
    <location>
        <begin position="158"/>
        <end position="176"/>
    </location>
</feature>
<proteinExistence type="predicted"/>
<evidence type="ECO:0000256" key="1">
    <source>
        <dbReference type="SAM" id="Phobius"/>
    </source>
</evidence>
<feature type="transmembrane region" description="Helical" evidence="1">
    <location>
        <begin position="294"/>
        <end position="314"/>
    </location>
</feature>
<keyword evidence="1" id="KW-0812">Transmembrane</keyword>
<feature type="transmembrane region" description="Helical" evidence="1">
    <location>
        <begin position="188"/>
        <end position="212"/>
    </location>
</feature>
<reference evidence="2 3" key="1">
    <citation type="journal article" date="2020" name="Microb. Ecol.">
        <title>Ecogenomics of the Marine Benthic Filamentous Cyanobacterium Adonisia.</title>
        <authorList>
            <person name="Walter J.M."/>
            <person name="Coutinho F.H."/>
            <person name="Leomil L."/>
            <person name="Hargreaves P.I."/>
            <person name="Campeao M.E."/>
            <person name="Vieira V.V."/>
            <person name="Silva B.S."/>
            <person name="Fistarol G.O."/>
            <person name="Salomon P.S."/>
            <person name="Sawabe T."/>
            <person name="Mino S."/>
            <person name="Hosokawa M."/>
            <person name="Miyashita H."/>
            <person name="Maruyama F."/>
            <person name="van Verk M.C."/>
            <person name="Dutilh B.E."/>
            <person name="Thompson C.C."/>
            <person name="Thompson F.L."/>
        </authorList>
    </citation>
    <scope>NUCLEOTIDE SEQUENCE [LARGE SCALE GENOMIC DNA]</scope>
    <source>
        <strain evidence="2 3">CCMR0081</strain>
    </source>
</reference>
<evidence type="ECO:0000313" key="3">
    <source>
        <dbReference type="Proteomes" id="UP000481033"/>
    </source>
</evidence>
<sequence length="398" mass="46294">MQEALNKNFEVVYIDYENDALVLRNQINQAILRLSKIEYEMIKQYAKTPDYQIIFNIYKDKFDFDVEFVEELIGHARRLKLLLSLEEQRKLAVDIARMQKKTIFDYAFLKLAAILKKKFGLNLKREMRGNFQFFKLFSVDLKGTWLEKACSNKIFQKFSILTYFLLVLGNILLLAARENYNIEFIHLASLITLPQVLISLIVLFLIALTTFLHESAHYLIYKWLGGYSNSMGLALLQGMIPVVYTSVDSVSFWKDKGKKIKVSIAGIAMDILLLLLLANMVFVRQVFGPDMSFICFLLLCFMALRVLINGNFFVPGSDGYFVFVDALGVEEFCQNSMVEVKRGFRFLVSCRPDKFLASFSMNLGKYLYASISIFFITVYWLMIFAIIFFPTIYHFFWT</sequence>
<protein>
    <recommendedName>
        <fullName evidence="4">Peptidase M50</fullName>
    </recommendedName>
</protein>
<dbReference type="RefSeq" id="WP_163695885.1">
    <property type="nucleotide sequence ID" value="NZ_QXHD01000003.1"/>
</dbReference>
<dbReference type="EMBL" id="QXHD01000003">
    <property type="protein sequence ID" value="NEZ54339.1"/>
    <property type="molecule type" value="Genomic_DNA"/>
</dbReference>
<feature type="transmembrane region" description="Helical" evidence="1">
    <location>
        <begin position="264"/>
        <end position="282"/>
    </location>
</feature>
<keyword evidence="3" id="KW-1185">Reference proteome</keyword>
<name>A0A6M0RDH6_9CYAN</name>
<keyword evidence="1" id="KW-0472">Membrane</keyword>
<dbReference type="AlphaFoldDB" id="A0A6M0RDH6"/>
<organism evidence="2 3">
    <name type="scientific">Adonisia turfae CCMR0081</name>
    <dbReference type="NCBI Taxonomy" id="2292702"/>
    <lineage>
        <taxon>Bacteria</taxon>
        <taxon>Bacillati</taxon>
        <taxon>Cyanobacteriota</taxon>
        <taxon>Adonisia</taxon>
        <taxon>Adonisia turfae</taxon>
    </lineage>
</organism>
<evidence type="ECO:0008006" key="4">
    <source>
        <dbReference type="Google" id="ProtNLM"/>
    </source>
</evidence>
<feature type="transmembrane region" description="Helical" evidence="1">
    <location>
        <begin position="224"/>
        <end position="244"/>
    </location>
</feature>
<comment type="caution">
    <text evidence="2">The sequence shown here is derived from an EMBL/GenBank/DDBJ whole genome shotgun (WGS) entry which is preliminary data.</text>
</comment>
<feature type="transmembrane region" description="Helical" evidence="1">
    <location>
        <begin position="366"/>
        <end position="396"/>
    </location>
</feature>
<evidence type="ECO:0000313" key="2">
    <source>
        <dbReference type="EMBL" id="NEZ54339.1"/>
    </source>
</evidence>
<keyword evidence="1" id="KW-1133">Transmembrane helix</keyword>